<feature type="domain" description="Adenosine deaminase" evidence="7">
    <location>
        <begin position="10"/>
        <end position="324"/>
    </location>
</feature>
<dbReference type="GO" id="GO:0006154">
    <property type="term" value="P:adenosine catabolic process"/>
    <property type="evidence" value="ECO:0007669"/>
    <property type="project" value="TreeGrafter"/>
</dbReference>
<dbReference type="PANTHER" id="PTHR11409">
    <property type="entry name" value="ADENOSINE DEAMINASE"/>
    <property type="match status" value="1"/>
</dbReference>
<evidence type="ECO:0000256" key="2">
    <source>
        <dbReference type="ARBA" id="ARBA00006676"/>
    </source>
</evidence>
<dbReference type="GO" id="GO:0043103">
    <property type="term" value="P:hypoxanthine salvage"/>
    <property type="evidence" value="ECO:0007669"/>
    <property type="project" value="TreeGrafter"/>
</dbReference>
<dbReference type="AlphaFoldDB" id="A0A9D1KRA2"/>
<evidence type="ECO:0000313" key="8">
    <source>
        <dbReference type="EMBL" id="HIT93895.1"/>
    </source>
</evidence>
<dbReference type="Proteomes" id="UP000824160">
    <property type="component" value="Unassembled WGS sequence"/>
</dbReference>
<sequence>MQDYQLKQMPKVELHCHLDGSLSPGLIRSLLGRVVPDAELMVAPDCRNLAEYLEKFSLPLSCMQTVEGLRLAGYDFIRSCAAENVCYAEVRFAPQFSRERGLSDAEVIQAVLDGLEQGKKEYGVEYGVIVCAMRHLPEEENLAMLRAAADFLGKGVCAADLAGDEAAYPMSGFMGLFQQVKAMGMPFTLHAGECGSVQNIRDSIAAGARRIGHGIAMRGDAALQALCREREIGVELCPHSNLQTRAVASEAEYPLIEFLQAGIPVTINTDNRTVSGCTLADEYAFVQKEWGVTDAQLWQMTENAVRVSFADEKTKARLLEKIRQSRMEAETI</sequence>
<evidence type="ECO:0000256" key="1">
    <source>
        <dbReference type="ARBA" id="ARBA00001947"/>
    </source>
</evidence>
<evidence type="ECO:0000256" key="4">
    <source>
        <dbReference type="ARBA" id="ARBA00022723"/>
    </source>
</evidence>
<name>A0A9D1KRA2_9FIRM</name>
<dbReference type="InterPro" id="IPR006330">
    <property type="entry name" value="Ado/ade_deaminase"/>
</dbReference>
<dbReference type="Pfam" id="PF00962">
    <property type="entry name" value="A_deaminase"/>
    <property type="match status" value="1"/>
</dbReference>
<dbReference type="EC" id="3.5.4.4" evidence="3"/>
<evidence type="ECO:0000256" key="6">
    <source>
        <dbReference type="ARBA" id="ARBA00022833"/>
    </source>
</evidence>
<comment type="similarity">
    <text evidence="2">Belongs to the metallo-dependent hydrolases superfamily. Adenosine and AMP deaminases family.</text>
</comment>
<reference evidence="8" key="1">
    <citation type="submission" date="2020-10" db="EMBL/GenBank/DDBJ databases">
        <authorList>
            <person name="Gilroy R."/>
        </authorList>
    </citation>
    <scope>NUCLEOTIDE SEQUENCE</scope>
    <source>
        <strain evidence="8">ChiBcec7-5410</strain>
    </source>
</reference>
<evidence type="ECO:0000313" key="9">
    <source>
        <dbReference type="Proteomes" id="UP000824160"/>
    </source>
</evidence>
<dbReference type="InterPro" id="IPR001365">
    <property type="entry name" value="A_deaminase_dom"/>
</dbReference>
<comment type="caution">
    <text evidence="8">The sequence shown here is derived from an EMBL/GenBank/DDBJ whole genome shotgun (WGS) entry which is preliminary data.</text>
</comment>
<keyword evidence="4" id="KW-0479">Metal-binding</keyword>
<dbReference type="GO" id="GO:0005829">
    <property type="term" value="C:cytosol"/>
    <property type="evidence" value="ECO:0007669"/>
    <property type="project" value="TreeGrafter"/>
</dbReference>
<organism evidence="8 9">
    <name type="scientific">Candidatus Faecivivens stercoripullorum</name>
    <dbReference type="NCBI Taxonomy" id="2840805"/>
    <lineage>
        <taxon>Bacteria</taxon>
        <taxon>Bacillati</taxon>
        <taxon>Bacillota</taxon>
        <taxon>Clostridia</taxon>
        <taxon>Eubacteriales</taxon>
        <taxon>Oscillospiraceae</taxon>
        <taxon>Oscillospiraceae incertae sedis</taxon>
        <taxon>Candidatus Faecivivens</taxon>
    </lineage>
</organism>
<evidence type="ECO:0000256" key="5">
    <source>
        <dbReference type="ARBA" id="ARBA00022801"/>
    </source>
</evidence>
<reference evidence="8" key="2">
    <citation type="journal article" date="2021" name="PeerJ">
        <title>Extensive microbial diversity within the chicken gut microbiome revealed by metagenomics and culture.</title>
        <authorList>
            <person name="Gilroy R."/>
            <person name="Ravi A."/>
            <person name="Getino M."/>
            <person name="Pursley I."/>
            <person name="Horton D.L."/>
            <person name="Alikhan N.F."/>
            <person name="Baker D."/>
            <person name="Gharbi K."/>
            <person name="Hall N."/>
            <person name="Watson M."/>
            <person name="Adriaenssens E.M."/>
            <person name="Foster-Nyarko E."/>
            <person name="Jarju S."/>
            <person name="Secka A."/>
            <person name="Antonio M."/>
            <person name="Oren A."/>
            <person name="Chaudhuri R.R."/>
            <person name="La Ragione R."/>
            <person name="Hildebrand F."/>
            <person name="Pallen M.J."/>
        </authorList>
    </citation>
    <scope>NUCLEOTIDE SEQUENCE</scope>
    <source>
        <strain evidence="8">ChiBcec7-5410</strain>
    </source>
</reference>
<dbReference type="NCBIfam" id="TIGR01430">
    <property type="entry name" value="aden_deam"/>
    <property type="match status" value="1"/>
</dbReference>
<dbReference type="InterPro" id="IPR032466">
    <property type="entry name" value="Metal_Hydrolase"/>
</dbReference>
<dbReference type="GO" id="GO:0046872">
    <property type="term" value="F:metal ion binding"/>
    <property type="evidence" value="ECO:0007669"/>
    <property type="project" value="UniProtKB-KW"/>
</dbReference>
<dbReference type="GO" id="GO:0004000">
    <property type="term" value="F:adenosine deaminase activity"/>
    <property type="evidence" value="ECO:0007669"/>
    <property type="project" value="TreeGrafter"/>
</dbReference>
<comment type="cofactor">
    <cofactor evidence="1">
        <name>Zn(2+)</name>
        <dbReference type="ChEBI" id="CHEBI:29105"/>
    </cofactor>
</comment>
<dbReference type="Gene3D" id="3.20.20.140">
    <property type="entry name" value="Metal-dependent hydrolases"/>
    <property type="match status" value="1"/>
</dbReference>
<dbReference type="SUPFAM" id="SSF51556">
    <property type="entry name" value="Metallo-dependent hydrolases"/>
    <property type="match status" value="1"/>
</dbReference>
<keyword evidence="6" id="KW-0862">Zinc</keyword>
<dbReference type="PANTHER" id="PTHR11409:SF43">
    <property type="entry name" value="ADENOSINE DEAMINASE"/>
    <property type="match status" value="1"/>
</dbReference>
<accession>A0A9D1KRA2</accession>
<proteinExistence type="inferred from homology"/>
<dbReference type="EMBL" id="DVLW01000045">
    <property type="protein sequence ID" value="HIT93895.1"/>
    <property type="molecule type" value="Genomic_DNA"/>
</dbReference>
<evidence type="ECO:0000259" key="7">
    <source>
        <dbReference type="Pfam" id="PF00962"/>
    </source>
</evidence>
<gene>
    <name evidence="8" type="primary">add</name>
    <name evidence="8" type="ORF">IAC43_01795</name>
</gene>
<protein>
    <recommendedName>
        <fullName evidence="3">adenosine deaminase</fullName>
        <ecNumber evidence="3">3.5.4.4</ecNumber>
    </recommendedName>
</protein>
<dbReference type="GO" id="GO:0046103">
    <property type="term" value="P:inosine biosynthetic process"/>
    <property type="evidence" value="ECO:0007669"/>
    <property type="project" value="TreeGrafter"/>
</dbReference>
<keyword evidence="5 8" id="KW-0378">Hydrolase</keyword>
<evidence type="ECO:0000256" key="3">
    <source>
        <dbReference type="ARBA" id="ARBA00012784"/>
    </source>
</evidence>